<proteinExistence type="predicted"/>
<organism evidence="3 4">
    <name type="scientific">Pseudodesulfovibrio methanolicus</name>
    <dbReference type="NCBI Taxonomy" id="3126690"/>
    <lineage>
        <taxon>Bacteria</taxon>
        <taxon>Pseudomonadati</taxon>
        <taxon>Thermodesulfobacteriota</taxon>
        <taxon>Desulfovibrionia</taxon>
        <taxon>Desulfovibrionales</taxon>
        <taxon>Desulfovibrionaceae</taxon>
    </lineage>
</organism>
<feature type="signal peptide" evidence="2">
    <location>
        <begin position="1"/>
        <end position="20"/>
    </location>
</feature>
<dbReference type="RefSeq" id="WP_338668888.1">
    <property type="nucleotide sequence ID" value="NZ_CP146609.1"/>
</dbReference>
<protein>
    <recommendedName>
        <fullName evidence="5">DUF4412 domain-containing protein</fullName>
    </recommendedName>
</protein>
<accession>A0ABZ2J1S4</accession>
<keyword evidence="2" id="KW-0732">Signal</keyword>
<gene>
    <name evidence="3" type="ORF">V8V93_02985</name>
</gene>
<feature type="compositionally biased region" description="Acidic residues" evidence="1">
    <location>
        <begin position="223"/>
        <end position="232"/>
    </location>
</feature>
<feature type="compositionally biased region" description="Low complexity" evidence="1">
    <location>
        <begin position="211"/>
        <end position="222"/>
    </location>
</feature>
<keyword evidence="4" id="KW-1185">Reference proteome</keyword>
<sequence>MRRIVLLLCLVLAMPAAALAVSDIVATYQYADGTMVTLCARDAQHVRMDTSPTAYTLLSNGKVYSVNCDSGPCQVYDLGAMTAGMAGGLTSMFGGGSEPEYEVRYEKTGKIETIAGYKGKVYNAVVFEDGKVVRRDEMVLSTHSNIKKVTDAWMAMADALTQSMGRSFQDSLDEAKKMGYGGILRYGNEMRLAKLSVRNLDAAYYKLPAGAQQARLQQPPQQSDDDMGLDDDAKEIGMDAKETTKDEIKGSIRNAIGDLFN</sequence>
<evidence type="ECO:0008006" key="5">
    <source>
        <dbReference type="Google" id="ProtNLM"/>
    </source>
</evidence>
<evidence type="ECO:0000313" key="3">
    <source>
        <dbReference type="EMBL" id="WWX23174.1"/>
    </source>
</evidence>
<feature type="chain" id="PRO_5046409972" description="DUF4412 domain-containing protein" evidence="2">
    <location>
        <begin position="21"/>
        <end position="261"/>
    </location>
</feature>
<evidence type="ECO:0000313" key="4">
    <source>
        <dbReference type="Proteomes" id="UP001385389"/>
    </source>
</evidence>
<evidence type="ECO:0000256" key="2">
    <source>
        <dbReference type="SAM" id="SignalP"/>
    </source>
</evidence>
<dbReference type="EMBL" id="CP146609">
    <property type="protein sequence ID" value="WWX23174.1"/>
    <property type="molecule type" value="Genomic_DNA"/>
</dbReference>
<evidence type="ECO:0000256" key="1">
    <source>
        <dbReference type="SAM" id="MobiDB-lite"/>
    </source>
</evidence>
<reference evidence="3 4" key="1">
    <citation type="submission" date="2024-03" db="EMBL/GenBank/DDBJ databases">
        <title>Phenotype and Genome Characterization of a Sulfate-Reducing Bacterium Pseudodesulfovibrio sp. strain 5S69, isolated from Petroleum Reservoir in Tatarstan (Russia).</title>
        <authorList>
            <person name="Bidzhieva S.K."/>
            <person name="Kadnikov V."/>
            <person name="Tourova T.P."/>
            <person name="Samigullina S.R."/>
            <person name="Sokolova D.S."/>
            <person name="Poltaraus A.B."/>
            <person name="Avtukh A.N."/>
            <person name="Tereshina V.M."/>
            <person name="Mardanov A.V."/>
            <person name="Nazina T.N."/>
        </authorList>
    </citation>
    <scope>NUCLEOTIDE SEQUENCE [LARGE SCALE GENOMIC DNA]</scope>
    <source>
        <strain evidence="3 4">5S69</strain>
    </source>
</reference>
<dbReference type="Proteomes" id="UP001385389">
    <property type="component" value="Chromosome"/>
</dbReference>
<feature type="region of interest" description="Disordered" evidence="1">
    <location>
        <begin position="211"/>
        <end position="232"/>
    </location>
</feature>
<name>A0ABZ2J1S4_9BACT</name>